<evidence type="ECO:0000256" key="8">
    <source>
        <dbReference type="SAM" id="Phobius"/>
    </source>
</evidence>
<accession>A0A6A4NN09</accession>
<feature type="transmembrane region" description="Helical" evidence="8">
    <location>
        <begin position="12"/>
        <end position="30"/>
    </location>
</feature>
<evidence type="ECO:0000256" key="2">
    <source>
        <dbReference type="ARBA" id="ARBA00022448"/>
    </source>
</evidence>
<dbReference type="Pfam" id="PF04193">
    <property type="entry name" value="PQ-loop"/>
    <property type="match status" value="1"/>
</dbReference>
<evidence type="ECO:0000313" key="9">
    <source>
        <dbReference type="EMBL" id="KAE9590251.1"/>
    </source>
</evidence>
<dbReference type="InterPro" id="IPR005282">
    <property type="entry name" value="LC_transporter"/>
</dbReference>
<keyword evidence="4" id="KW-0677">Repeat</keyword>
<evidence type="ECO:0000256" key="6">
    <source>
        <dbReference type="ARBA" id="ARBA00023136"/>
    </source>
</evidence>
<dbReference type="GO" id="GO:0015184">
    <property type="term" value="F:L-cystine transmembrane transporter activity"/>
    <property type="evidence" value="ECO:0007669"/>
    <property type="project" value="TreeGrafter"/>
</dbReference>
<feature type="region of interest" description="Disordered" evidence="7">
    <location>
        <begin position="77"/>
        <end position="97"/>
    </location>
</feature>
<proteinExistence type="predicted"/>
<keyword evidence="5 8" id="KW-1133">Transmembrane helix</keyword>
<dbReference type="EMBL" id="WOCE01000021">
    <property type="protein sequence ID" value="KAE9590251.1"/>
    <property type="molecule type" value="Genomic_DNA"/>
</dbReference>
<evidence type="ECO:0000256" key="3">
    <source>
        <dbReference type="ARBA" id="ARBA00022692"/>
    </source>
</evidence>
<dbReference type="InterPro" id="IPR006603">
    <property type="entry name" value="PQ-loop_rpt"/>
</dbReference>
<gene>
    <name evidence="9" type="ORF">Lalb_Chr21g0317651</name>
</gene>
<protein>
    <submittedName>
        <fullName evidence="9">Putative lysosomal cystine transporter</fullName>
    </submittedName>
</protein>
<dbReference type="AlphaFoldDB" id="A0A6A4NN09"/>
<evidence type="ECO:0000313" key="10">
    <source>
        <dbReference type="Proteomes" id="UP000447434"/>
    </source>
</evidence>
<comment type="subcellular location">
    <subcellularLocation>
        <location evidence="1">Endomembrane system</location>
        <topology evidence="1">Multi-pass membrane protein</topology>
    </subcellularLocation>
</comment>
<reference evidence="10" key="1">
    <citation type="journal article" date="2020" name="Nat. Commun.">
        <title>Genome sequence of the cluster root forming white lupin.</title>
        <authorList>
            <person name="Hufnagel B."/>
            <person name="Marques A."/>
            <person name="Soriano A."/>
            <person name="Marques L."/>
            <person name="Divol F."/>
            <person name="Doumas P."/>
            <person name="Sallet E."/>
            <person name="Mancinotti D."/>
            <person name="Carrere S."/>
            <person name="Marande W."/>
            <person name="Arribat S."/>
            <person name="Keller J."/>
            <person name="Huneau C."/>
            <person name="Blein T."/>
            <person name="Aime D."/>
            <person name="Laguerre M."/>
            <person name="Taylor J."/>
            <person name="Schubert V."/>
            <person name="Nelson M."/>
            <person name="Geu-Flores F."/>
            <person name="Crespi M."/>
            <person name="Gallardo-Guerrero K."/>
            <person name="Delaux P.-M."/>
            <person name="Salse J."/>
            <person name="Berges H."/>
            <person name="Guyot R."/>
            <person name="Gouzy J."/>
            <person name="Peret B."/>
        </authorList>
    </citation>
    <scope>NUCLEOTIDE SEQUENCE [LARGE SCALE GENOMIC DNA]</scope>
    <source>
        <strain evidence="10">cv. Amiga</strain>
    </source>
</reference>
<evidence type="ECO:0000256" key="4">
    <source>
        <dbReference type="ARBA" id="ARBA00022737"/>
    </source>
</evidence>
<organism evidence="9 10">
    <name type="scientific">Lupinus albus</name>
    <name type="common">White lupine</name>
    <name type="synonym">Lupinus termis</name>
    <dbReference type="NCBI Taxonomy" id="3870"/>
    <lineage>
        <taxon>Eukaryota</taxon>
        <taxon>Viridiplantae</taxon>
        <taxon>Streptophyta</taxon>
        <taxon>Embryophyta</taxon>
        <taxon>Tracheophyta</taxon>
        <taxon>Spermatophyta</taxon>
        <taxon>Magnoliopsida</taxon>
        <taxon>eudicotyledons</taxon>
        <taxon>Gunneridae</taxon>
        <taxon>Pentapetalae</taxon>
        <taxon>rosids</taxon>
        <taxon>fabids</taxon>
        <taxon>Fabales</taxon>
        <taxon>Fabaceae</taxon>
        <taxon>Papilionoideae</taxon>
        <taxon>50 kb inversion clade</taxon>
        <taxon>genistoids sensu lato</taxon>
        <taxon>core genistoids</taxon>
        <taxon>Genisteae</taxon>
        <taxon>Lupinus</taxon>
    </lineage>
</organism>
<comment type="caution">
    <text evidence="9">The sequence shown here is derived from an EMBL/GenBank/DDBJ whole genome shotgun (WGS) entry which is preliminary data.</text>
</comment>
<evidence type="ECO:0000256" key="1">
    <source>
        <dbReference type="ARBA" id="ARBA00004127"/>
    </source>
</evidence>
<name>A0A6A4NN09_LUPAL</name>
<dbReference type="GO" id="GO:0012505">
    <property type="term" value="C:endomembrane system"/>
    <property type="evidence" value="ECO:0007669"/>
    <property type="project" value="UniProtKB-SubCell"/>
</dbReference>
<keyword evidence="10" id="KW-1185">Reference proteome</keyword>
<evidence type="ECO:0000256" key="7">
    <source>
        <dbReference type="SAM" id="MobiDB-lite"/>
    </source>
</evidence>
<dbReference type="PANTHER" id="PTHR13131:SF5">
    <property type="entry name" value="CYSTINOSIN"/>
    <property type="match status" value="1"/>
</dbReference>
<dbReference type="GO" id="GO:0005774">
    <property type="term" value="C:vacuolar membrane"/>
    <property type="evidence" value="ECO:0007669"/>
    <property type="project" value="TreeGrafter"/>
</dbReference>
<evidence type="ECO:0000256" key="5">
    <source>
        <dbReference type="ARBA" id="ARBA00022989"/>
    </source>
</evidence>
<dbReference type="PANTHER" id="PTHR13131">
    <property type="entry name" value="CYSTINOSIN"/>
    <property type="match status" value="1"/>
</dbReference>
<feature type="transmembrane region" description="Helical" evidence="8">
    <location>
        <begin position="50"/>
        <end position="71"/>
    </location>
</feature>
<keyword evidence="3 8" id="KW-0812">Transmembrane</keyword>
<keyword evidence="6 8" id="KW-0472">Membrane</keyword>
<sequence length="97" mass="10942">MNFRRKSTEGWSIGFSLLDFSGGIANYAQMSIQSIDQGSWKNLYGNVGKVLISLVSVLFDIIFMCQHYLLYPSNNTTSETTEHNNFKSLDQPLAQNV</sequence>
<keyword evidence="2" id="KW-0813">Transport</keyword>
<dbReference type="Proteomes" id="UP000447434">
    <property type="component" value="Chromosome 21"/>
</dbReference>
<dbReference type="OrthoDB" id="1370840at2759"/>